<organism evidence="3 4">
    <name type="scientific">Chryseosolibacter indicus</name>
    <dbReference type="NCBI Taxonomy" id="2782351"/>
    <lineage>
        <taxon>Bacteria</taxon>
        <taxon>Pseudomonadati</taxon>
        <taxon>Bacteroidota</taxon>
        <taxon>Cytophagia</taxon>
        <taxon>Cytophagales</taxon>
        <taxon>Chryseotaleaceae</taxon>
        <taxon>Chryseosolibacter</taxon>
    </lineage>
</organism>
<dbReference type="PANTHER" id="PTHR34477">
    <property type="entry name" value="UPF0213 PROTEIN YHBQ"/>
    <property type="match status" value="1"/>
</dbReference>
<comment type="caution">
    <text evidence="3">The sequence shown here is derived from an EMBL/GenBank/DDBJ whole genome shotgun (WGS) entry which is preliminary data.</text>
</comment>
<dbReference type="CDD" id="cd10448">
    <property type="entry name" value="GIY-YIG_unchar_3"/>
    <property type="match status" value="1"/>
</dbReference>
<dbReference type="PROSITE" id="PS50164">
    <property type="entry name" value="GIY_YIG"/>
    <property type="match status" value="1"/>
</dbReference>
<evidence type="ECO:0000256" key="1">
    <source>
        <dbReference type="ARBA" id="ARBA00007435"/>
    </source>
</evidence>
<keyword evidence="4" id="KW-1185">Reference proteome</keyword>
<dbReference type="InterPro" id="IPR035901">
    <property type="entry name" value="GIY-YIG_endonuc_sf"/>
</dbReference>
<dbReference type="Proteomes" id="UP000772618">
    <property type="component" value="Unassembled WGS sequence"/>
</dbReference>
<accession>A0ABS5VXN5</accession>
<proteinExistence type="inferred from homology"/>
<dbReference type="SUPFAM" id="SSF82771">
    <property type="entry name" value="GIY-YIG endonuclease"/>
    <property type="match status" value="1"/>
</dbReference>
<dbReference type="Gene3D" id="3.40.1440.10">
    <property type="entry name" value="GIY-YIG endonuclease"/>
    <property type="match status" value="1"/>
</dbReference>
<dbReference type="RefSeq" id="WP_254155607.1">
    <property type="nucleotide sequence ID" value="NZ_JAHESD010000061.1"/>
</dbReference>
<reference evidence="3 4" key="1">
    <citation type="submission" date="2021-05" db="EMBL/GenBank/DDBJ databases">
        <title>A Polyphasic approach of four new species of the genus Ohtaekwangia: Ohtaekwangia histidinii sp. nov., Ohtaekwangia cretensis sp. nov., Ohtaekwangia indiensis sp. nov., Ohtaekwangia reichenbachii sp. nov. from diverse environment.</title>
        <authorList>
            <person name="Octaviana S."/>
        </authorList>
    </citation>
    <scope>NUCLEOTIDE SEQUENCE [LARGE SCALE GENOMIC DNA]</scope>
    <source>
        <strain evidence="3 4">PWU20</strain>
    </source>
</reference>
<comment type="similarity">
    <text evidence="1">Belongs to the UPF0213 family.</text>
</comment>
<dbReference type="PANTHER" id="PTHR34477:SF5">
    <property type="entry name" value="BSL5627 PROTEIN"/>
    <property type="match status" value="1"/>
</dbReference>
<name>A0ABS5VXN5_9BACT</name>
<dbReference type="EMBL" id="JAHESD010000061">
    <property type="protein sequence ID" value="MBT1705620.1"/>
    <property type="molecule type" value="Genomic_DNA"/>
</dbReference>
<dbReference type="InterPro" id="IPR050190">
    <property type="entry name" value="UPF0213_domain"/>
</dbReference>
<sequence length="98" mass="11654">MRASAFVYILTDKTRTNLYVGVTADLPAKLWEHRTKRWPSSFTARNNIFILVYYEPYAYMANAIKREKFVKGKVRQWKEELISMKNPTWRDLTDDVCS</sequence>
<protein>
    <submittedName>
        <fullName evidence="3">GIY-YIG nuclease family protein</fullName>
    </submittedName>
</protein>
<gene>
    <name evidence="3" type="ORF">KK060_20185</name>
</gene>
<feature type="domain" description="GIY-YIG" evidence="2">
    <location>
        <begin position="3"/>
        <end position="81"/>
    </location>
</feature>
<dbReference type="InterPro" id="IPR000305">
    <property type="entry name" value="GIY-YIG_endonuc"/>
</dbReference>
<evidence type="ECO:0000313" key="4">
    <source>
        <dbReference type="Proteomes" id="UP000772618"/>
    </source>
</evidence>
<dbReference type="Pfam" id="PF01541">
    <property type="entry name" value="GIY-YIG"/>
    <property type="match status" value="1"/>
</dbReference>
<evidence type="ECO:0000313" key="3">
    <source>
        <dbReference type="EMBL" id="MBT1705620.1"/>
    </source>
</evidence>
<evidence type="ECO:0000259" key="2">
    <source>
        <dbReference type="PROSITE" id="PS50164"/>
    </source>
</evidence>